<accession>A0A816FTJ6</accession>
<dbReference type="AlphaFoldDB" id="A0A816FTJ6"/>
<keyword evidence="1" id="KW-0812">Transmembrane</keyword>
<keyword evidence="3" id="KW-1185">Reference proteome</keyword>
<feature type="transmembrane region" description="Helical" evidence="1">
    <location>
        <begin position="28"/>
        <end position="46"/>
    </location>
</feature>
<evidence type="ECO:0000313" key="2">
    <source>
        <dbReference type="EMBL" id="CAF1665861.1"/>
    </source>
</evidence>
<organism evidence="2 3">
    <name type="scientific">Adineta ricciae</name>
    <name type="common">Rotifer</name>
    <dbReference type="NCBI Taxonomy" id="249248"/>
    <lineage>
        <taxon>Eukaryota</taxon>
        <taxon>Metazoa</taxon>
        <taxon>Spiralia</taxon>
        <taxon>Gnathifera</taxon>
        <taxon>Rotifera</taxon>
        <taxon>Eurotatoria</taxon>
        <taxon>Bdelloidea</taxon>
        <taxon>Adinetida</taxon>
        <taxon>Adinetidae</taxon>
        <taxon>Adineta</taxon>
    </lineage>
</organism>
<evidence type="ECO:0000256" key="1">
    <source>
        <dbReference type="SAM" id="Phobius"/>
    </source>
</evidence>
<comment type="caution">
    <text evidence="2">The sequence shown here is derived from an EMBL/GenBank/DDBJ whole genome shotgun (WGS) entry which is preliminary data.</text>
</comment>
<keyword evidence="1" id="KW-1133">Transmembrane helix</keyword>
<keyword evidence="1" id="KW-0472">Membrane</keyword>
<dbReference type="EMBL" id="CAJNOR010012131">
    <property type="protein sequence ID" value="CAF1665861.1"/>
    <property type="molecule type" value="Genomic_DNA"/>
</dbReference>
<dbReference type="Proteomes" id="UP000663828">
    <property type="component" value="Unassembled WGS sequence"/>
</dbReference>
<name>A0A816FTJ6_ADIRI</name>
<protein>
    <submittedName>
        <fullName evidence="2">Uncharacterized protein</fullName>
    </submittedName>
</protein>
<feature type="transmembrane region" description="Helical" evidence="1">
    <location>
        <begin position="58"/>
        <end position="78"/>
    </location>
</feature>
<proteinExistence type="predicted"/>
<evidence type="ECO:0000313" key="3">
    <source>
        <dbReference type="Proteomes" id="UP000663828"/>
    </source>
</evidence>
<reference evidence="2" key="1">
    <citation type="submission" date="2021-02" db="EMBL/GenBank/DDBJ databases">
        <authorList>
            <person name="Nowell W R."/>
        </authorList>
    </citation>
    <scope>NUCLEOTIDE SEQUENCE</scope>
</reference>
<gene>
    <name evidence="2" type="ORF">XAT740_LOCUS57754</name>
</gene>
<sequence>MGLGLPFSYVTLKTGAPFSIDKSLLQNVIAYFLFGSLAGTLLFIPLNKFYYNRRFGSILIIYYVIFLVLAILIETNVIG</sequence>